<protein>
    <submittedName>
        <fullName evidence="1">TraB/GumN family protein</fullName>
    </submittedName>
</protein>
<evidence type="ECO:0000313" key="1">
    <source>
        <dbReference type="EMBL" id="MEC5386366.1"/>
    </source>
</evidence>
<dbReference type="CDD" id="cd14789">
    <property type="entry name" value="Tiki"/>
    <property type="match status" value="1"/>
</dbReference>
<name>A0ABU6K4N0_9RHOO</name>
<sequence length="316" mass="34783">MTSMTSASLQLLHRAVFQRMSRKLRQTLASLAVALLLPAVHAAGEPLPMWEIRSTASKGAVYLLGSVHVCRESCLQFPESVLRRFRSSQALAVELDPTNADLMGKMLEAMSLPQGQTLTSKLSVGTTRKMQNVAGNLGLPMMLLDNMRPIMAATMLSTMAAQQQGLSMQNGIDVWFLQQARATGKPVRELETIERQLQALTASPERDQISSLEEALDMIEKRRFGPYLEELIQSWQTGNLNKLSKLMSEGMGSGKALEQELLGKRNVEMADKISVWLARGEQVFVVIGAGHITGKGNVAELLERKGYSVRQASNDE</sequence>
<comment type="caution">
    <text evidence="1">The sequence shown here is derived from an EMBL/GenBank/DDBJ whole genome shotgun (WGS) entry which is preliminary data.</text>
</comment>
<keyword evidence="2" id="KW-1185">Reference proteome</keyword>
<dbReference type="EMBL" id="JAYXHS010000002">
    <property type="protein sequence ID" value="MEC5386366.1"/>
    <property type="molecule type" value="Genomic_DNA"/>
</dbReference>
<evidence type="ECO:0000313" key="2">
    <source>
        <dbReference type="Proteomes" id="UP001331561"/>
    </source>
</evidence>
<dbReference type="PANTHER" id="PTHR40590">
    <property type="entry name" value="CYTOPLASMIC PROTEIN-RELATED"/>
    <property type="match status" value="1"/>
</dbReference>
<dbReference type="InterPro" id="IPR002816">
    <property type="entry name" value="TraB/PrgY/GumN_fam"/>
</dbReference>
<dbReference type="RefSeq" id="WP_327599333.1">
    <property type="nucleotide sequence ID" value="NZ_JAYXHS010000002.1"/>
</dbReference>
<dbReference type="Proteomes" id="UP001331561">
    <property type="component" value="Unassembled WGS sequence"/>
</dbReference>
<dbReference type="InterPro" id="IPR047111">
    <property type="entry name" value="YbaP-like"/>
</dbReference>
<dbReference type="PANTHER" id="PTHR40590:SF1">
    <property type="entry name" value="CYTOPLASMIC PROTEIN"/>
    <property type="match status" value="1"/>
</dbReference>
<accession>A0ABU6K4N0</accession>
<reference evidence="1 2" key="1">
    <citation type="submission" date="2024-01" db="EMBL/GenBank/DDBJ databases">
        <title>Uliginosibacterium soil sp. nov.</title>
        <authorList>
            <person name="Lv Y."/>
        </authorList>
    </citation>
    <scope>NUCLEOTIDE SEQUENCE [LARGE SCALE GENOMIC DNA]</scope>
    <source>
        <strain evidence="1 2">H3</strain>
    </source>
</reference>
<dbReference type="Pfam" id="PF01963">
    <property type="entry name" value="TraB_PrgY_gumN"/>
    <property type="match status" value="1"/>
</dbReference>
<gene>
    <name evidence="1" type="ORF">VVD49_11575</name>
</gene>
<proteinExistence type="predicted"/>
<organism evidence="1 2">
    <name type="scientific">Uliginosibacterium silvisoli</name>
    <dbReference type="NCBI Taxonomy" id="3114758"/>
    <lineage>
        <taxon>Bacteria</taxon>
        <taxon>Pseudomonadati</taxon>
        <taxon>Pseudomonadota</taxon>
        <taxon>Betaproteobacteria</taxon>
        <taxon>Rhodocyclales</taxon>
        <taxon>Zoogloeaceae</taxon>
        <taxon>Uliginosibacterium</taxon>
    </lineage>
</organism>